<dbReference type="PANTHER" id="PTHR37442:SF2">
    <property type="entry name" value="CHONDROITIN PROTEOGLYCAN 4"/>
    <property type="match status" value="1"/>
</dbReference>
<sequence length="409" mass="46228">MHASKHSLNDELSAAPGYLSSYFLHDPPCSKQKIWTGGKKEEMTRICAVLALFISHILMQKGTNGRSGNPLESRDSQENSIDDAEGMPEFQPNCAEGCLKPFLATLRASFVSGNNYERLVNTCEKLREVYDCMDRLKKCQPNYLFRIFMDGFEYMCVEHPAAFRDLMECMDLHVQIVTKDCEQKCKAHNLIAGWFIHSAMHSTRLLHGGTNGAPPRVNIGFLRKITSEACSITQCYLLCLKTKYNARCHGIGGNLFMEVMVRPIYQMHNSILLSPFWNIMRLMLPSQCNFMMTDTGISWQRINPRLDKDLKEFYKNRTEPLIKFRPPVVNFTEYTKSPLPQQTKRTNTKVVIGPFISGKRRNATKNIERSTKRSPEDCPTANDEGCGGNELGSKDVPSSEATGNPSPTG</sequence>
<feature type="region of interest" description="Disordered" evidence="1">
    <location>
        <begin position="361"/>
        <end position="409"/>
    </location>
</feature>
<reference evidence="3 4" key="1">
    <citation type="submission" date="2018-08" db="EMBL/GenBank/DDBJ databases">
        <authorList>
            <person name="Laetsch R D."/>
            <person name="Stevens L."/>
            <person name="Kumar S."/>
            <person name="Blaxter L. M."/>
        </authorList>
    </citation>
    <scope>NUCLEOTIDE SEQUENCE [LARGE SCALE GENOMIC DNA]</scope>
</reference>
<organism evidence="3 4">
    <name type="scientific">Litomosoides sigmodontis</name>
    <name type="common">Filarial nematode worm</name>
    <dbReference type="NCBI Taxonomy" id="42156"/>
    <lineage>
        <taxon>Eukaryota</taxon>
        <taxon>Metazoa</taxon>
        <taxon>Ecdysozoa</taxon>
        <taxon>Nematoda</taxon>
        <taxon>Chromadorea</taxon>
        <taxon>Rhabditida</taxon>
        <taxon>Spirurina</taxon>
        <taxon>Spiruromorpha</taxon>
        <taxon>Filarioidea</taxon>
        <taxon>Onchocercidae</taxon>
        <taxon>Litomosoides</taxon>
    </lineage>
</organism>
<feature type="region of interest" description="Disordered" evidence="1">
    <location>
        <begin position="63"/>
        <end position="86"/>
    </location>
</feature>
<feature type="domain" description="Chondroitin proteoglycan 4" evidence="2">
    <location>
        <begin position="93"/>
        <end position="186"/>
    </location>
</feature>
<dbReference type="STRING" id="42156.A0A3P6TLR5"/>
<evidence type="ECO:0000259" key="2">
    <source>
        <dbReference type="Pfam" id="PF15481"/>
    </source>
</evidence>
<dbReference type="OMA" id="RLVNTCE"/>
<feature type="compositionally biased region" description="Polar residues" evidence="1">
    <location>
        <begin position="399"/>
        <end position="409"/>
    </location>
</feature>
<dbReference type="InterPro" id="IPR029153">
    <property type="entry name" value="CPG4"/>
</dbReference>
<gene>
    <name evidence="3" type="ORF">NLS_LOCUS4772</name>
</gene>
<name>A0A3P6TLR5_LITSI</name>
<feature type="compositionally biased region" description="Basic and acidic residues" evidence="1">
    <location>
        <begin position="366"/>
        <end position="376"/>
    </location>
</feature>
<dbReference type="OrthoDB" id="5854862at2759"/>
<dbReference type="InterPro" id="IPR053123">
    <property type="entry name" value="CPG4-like"/>
</dbReference>
<dbReference type="AlphaFoldDB" id="A0A3P6TLR5"/>
<dbReference type="EMBL" id="UYRX01000321">
    <property type="protein sequence ID" value="VDK80080.1"/>
    <property type="molecule type" value="Genomic_DNA"/>
</dbReference>
<accession>A0A3P6TLR5</accession>
<keyword evidence="4" id="KW-1185">Reference proteome</keyword>
<evidence type="ECO:0000313" key="3">
    <source>
        <dbReference type="EMBL" id="VDK80080.1"/>
    </source>
</evidence>
<evidence type="ECO:0000313" key="4">
    <source>
        <dbReference type="Proteomes" id="UP000277928"/>
    </source>
</evidence>
<proteinExistence type="predicted"/>
<dbReference type="PANTHER" id="PTHR37442">
    <property type="entry name" value="F18A1.7 PROTEIN-RELATED"/>
    <property type="match status" value="1"/>
</dbReference>
<protein>
    <recommendedName>
        <fullName evidence="2">Chondroitin proteoglycan 4 domain-containing protein</fullName>
    </recommendedName>
</protein>
<evidence type="ECO:0000256" key="1">
    <source>
        <dbReference type="SAM" id="MobiDB-lite"/>
    </source>
</evidence>
<dbReference type="Proteomes" id="UP000277928">
    <property type="component" value="Unassembled WGS sequence"/>
</dbReference>
<dbReference type="Pfam" id="PF15481">
    <property type="entry name" value="CPG4"/>
    <property type="match status" value="1"/>
</dbReference>